<evidence type="ECO:0000256" key="3">
    <source>
        <dbReference type="SAM" id="Coils"/>
    </source>
</evidence>
<keyword evidence="6" id="KW-1185">Reference proteome</keyword>
<dbReference type="NCBIfam" id="TIGR00254">
    <property type="entry name" value="GGDEF"/>
    <property type="match status" value="1"/>
</dbReference>
<dbReference type="PROSITE" id="PS50887">
    <property type="entry name" value="GGDEF"/>
    <property type="match status" value="1"/>
</dbReference>
<evidence type="ECO:0000259" key="4">
    <source>
        <dbReference type="PROSITE" id="PS50887"/>
    </source>
</evidence>
<dbReference type="PANTHER" id="PTHR45138">
    <property type="entry name" value="REGULATORY COMPONENTS OF SENSORY TRANSDUCTION SYSTEM"/>
    <property type="match status" value="1"/>
</dbReference>
<dbReference type="InterPro" id="IPR050469">
    <property type="entry name" value="Diguanylate_Cyclase"/>
</dbReference>
<reference evidence="5 6" key="1">
    <citation type="submission" date="2018-11" db="EMBL/GenBank/DDBJ databases">
        <title>Genomic Encyclopedia of Type Strains, Phase IV (KMG-IV): sequencing the most valuable type-strain genomes for metagenomic binning, comparative biology and taxonomic classification.</title>
        <authorList>
            <person name="Goeker M."/>
        </authorList>
    </citation>
    <scope>NUCLEOTIDE SEQUENCE [LARGE SCALE GENOMIC DNA]</scope>
    <source>
        <strain evidence="5 6">DSM 101684</strain>
    </source>
</reference>
<accession>A0A3N4V0F7</accession>
<organism evidence="5 6">
    <name type="scientific">Tibeticola sediminis</name>
    <dbReference type="NCBI Taxonomy" id="1917811"/>
    <lineage>
        <taxon>Bacteria</taxon>
        <taxon>Pseudomonadati</taxon>
        <taxon>Pseudomonadota</taxon>
        <taxon>Betaproteobacteria</taxon>
        <taxon>Burkholderiales</taxon>
        <taxon>Comamonadaceae</taxon>
        <taxon>Tibeticola</taxon>
    </lineage>
</organism>
<comment type="catalytic activity">
    <reaction evidence="2">
        <text>2 GTP = 3',3'-c-di-GMP + 2 diphosphate</text>
        <dbReference type="Rhea" id="RHEA:24898"/>
        <dbReference type="ChEBI" id="CHEBI:33019"/>
        <dbReference type="ChEBI" id="CHEBI:37565"/>
        <dbReference type="ChEBI" id="CHEBI:58805"/>
        <dbReference type="EC" id="2.7.7.65"/>
    </reaction>
</comment>
<dbReference type="Pfam" id="PF00990">
    <property type="entry name" value="GGDEF"/>
    <property type="match status" value="1"/>
</dbReference>
<dbReference type="Proteomes" id="UP000272193">
    <property type="component" value="Unassembled WGS sequence"/>
</dbReference>
<dbReference type="InterPro" id="IPR000160">
    <property type="entry name" value="GGDEF_dom"/>
</dbReference>
<dbReference type="SUPFAM" id="SSF55073">
    <property type="entry name" value="Nucleotide cyclase"/>
    <property type="match status" value="1"/>
</dbReference>
<sequence>MDQPTINVAEIARQTLRQLASRGLPPTPENYAALFAELSGSRPEHAVSRAPRDRTSEAAAPAGLELGRLVLDLLHEWERSQAGLSQLHKRQALANLAAKAPAMGVLPWLASLADLVQHWAALPARQPLSGAEPSEPAPLDAAEGGAAGAWRRLWTQSLRYGLLPYCRDESIKARARELLAASEDGSADLDALTAQARELWIHWERVQEETASVVEGLMGLVDLMLDHLVDWLGPDDRAAAQVQLIHGLLHEALNPEHIDRAREVFKELVYQQGVAKKSGDDAREAAKALISLVVRSLAEFADQSARTNESLAQDLARLEQSEDWDEIRSIVQDVLLRGRELHSGSAALGAQLEQARQEAAAAQARIEALEQELQQASVKLQEDPLTGALNRRGLDQAFARETARAARSGTPLSVALLDLDHFKAINDHYGHDFGDQVLRALVDLSRRLMRPTDLIARIGGEEFLILLPDADAARAHRALSRLLQAFRTQRLTDPGTGRRVEVSFSAGVAEWCVGESFTHLYRRVDAALLRAKAAGRQRVELAEP</sequence>
<dbReference type="EC" id="2.7.7.65" evidence="1"/>
<dbReference type="EMBL" id="RKQL01000002">
    <property type="protein sequence ID" value="RPE70527.1"/>
    <property type="molecule type" value="Genomic_DNA"/>
</dbReference>
<feature type="coiled-coil region" evidence="3">
    <location>
        <begin position="345"/>
        <end position="379"/>
    </location>
</feature>
<dbReference type="OrthoDB" id="9813903at2"/>
<evidence type="ECO:0000256" key="2">
    <source>
        <dbReference type="ARBA" id="ARBA00034247"/>
    </source>
</evidence>
<feature type="domain" description="GGDEF" evidence="4">
    <location>
        <begin position="410"/>
        <end position="544"/>
    </location>
</feature>
<dbReference type="RefSeq" id="WP_124221214.1">
    <property type="nucleotide sequence ID" value="NZ_RKQL01000002.1"/>
</dbReference>
<name>A0A3N4V0F7_9BURK</name>
<gene>
    <name evidence="5" type="ORF">EDC62_1009</name>
</gene>
<proteinExistence type="predicted"/>
<dbReference type="InterPro" id="IPR029787">
    <property type="entry name" value="Nucleotide_cyclase"/>
</dbReference>
<comment type="caution">
    <text evidence="5">The sequence shown here is derived from an EMBL/GenBank/DDBJ whole genome shotgun (WGS) entry which is preliminary data.</text>
</comment>
<dbReference type="SMART" id="SM00267">
    <property type="entry name" value="GGDEF"/>
    <property type="match status" value="1"/>
</dbReference>
<dbReference type="Gene3D" id="3.30.70.270">
    <property type="match status" value="1"/>
</dbReference>
<evidence type="ECO:0000313" key="5">
    <source>
        <dbReference type="EMBL" id="RPE70527.1"/>
    </source>
</evidence>
<dbReference type="PANTHER" id="PTHR45138:SF9">
    <property type="entry name" value="DIGUANYLATE CYCLASE DGCM-RELATED"/>
    <property type="match status" value="1"/>
</dbReference>
<dbReference type="InterPro" id="IPR043128">
    <property type="entry name" value="Rev_trsase/Diguanyl_cyclase"/>
</dbReference>
<dbReference type="AlphaFoldDB" id="A0A3N4V0F7"/>
<evidence type="ECO:0000313" key="6">
    <source>
        <dbReference type="Proteomes" id="UP000272193"/>
    </source>
</evidence>
<dbReference type="CDD" id="cd01949">
    <property type="entry name" value="GGDEF"/>
    <property type="match status" value="1"/>
</dbReference>
<keyword evidence="3" id="KW-0175">Coiled coil</keyword>
<protein>
    <recommendedName>
        <fullName evidence="1">diguanylate cyclase</fullName>
        <ecNumber evidence="1">2.7.7.65</ecNumber>
    </recommendedName>
</protein>
<dbReference type="GO" id="GO:0052621">
    <property type="term" value="F:diguanylate cyclase activity"/>
    <property type="evidence" value="ECO:0007669"/>
    <property type="project" value="UniProtKB-EC"/>
</dbReference>
<evidence type="ECO:0000256" key="1">
    <source>
        <dbReference type="ARBA" id="ARBA00012528"/>
    </source>
</evidence>
<dbReference type="FunFam" id="3.30.70.270:FF:000001">
    <property type="entry name" value="Diguanylate cyclase domain protein"/>
    <property type="match status" value="1"/>
</dbReference>